<sequence>MGDEYVQTPYAKFNRHKERGTYDTETIHNLINTTSVLHVSFVDPSSPFPVSLPMIGQIGTYEHDASPHLYLHGYVSSRIMNVTSSSGQGQGLPMTITATKLDGLVLALSPFSHSYNYRSAILFGHATVLPSFLPPSSEDATKTPNPEALYAMQLITDSVLPGRWQHTRTPPTSAEMQSTRILKVAIAAATAKARTGPPKDERADLRNRDVVAKVWAGVVPVWETFGEPVPAGYQGGGEALAVPEHVRRFVEAENGNAEEYAVGVAAEEVAVGRRGTDDDE</sequence>
<dbReference type="PANTHER" id="PTHR34071">
    <property type="entry name" value="5-NITROIMIDAZOLE ANTIBIOTICS RESISTANCE PROTEIN, NIMA-FAMILY-RELATED PROTEIN-RELATED"/>
    <property type="match status" value="1"/>
</dbReference>
<protein>
    <recommendedName>
        <fullName evidence="3">FMN-binding split barrel-related protein</fullName>
    </recommendedName>
</protein>
<reference evidence="1 2" key="1">
    <citation type="journal article" date="2021" name="Nat. Commun.">
        <title>Genetic determinants of endophytism in the Arabidopsis root mycobiome.</title>
        <authorList>
            <person name="Mesny F."/>
            <person name="Miyauchi S."/>
            <person name="Thiergart T."/>
            <person name="Pickel B."/>
            <person name="Atanasova L."/>
            <person name="Karlsson M."/>
            <person name="Huettel B."/>
            <person name="Barry K.W."/>
            <person name="Haridas S."/>
            <person name="Chen C."/>
            <person name="Bauer D."/>
            <person name="Andreopoulos W."/>
            <person name="Pangilinan J."/>
            <person name="LaButti K."/>
            <person name="Riley R."/>
            <person name="Lipzen A."/>
            <person name="Clum A."/>
            <person name="Drula E."/>
            <person name="Henrissat B."/>
            <person name="Kohler A."/>
            <person name="Grigoriev I.V."/>
            <person name="Martin F.M."/>
            <person name="Hacquard S."/>
        </authorList>
    </citation>
    <scope>NUCLEOTIDE SEQUENCE [LARGE SCALE GENOMIC DNA]</scope>
    <source>
        <strain evidence="1 2">MPI-SDFR-AT-0080</strain>
    </source>
</reference>
<dbReference type="InterPro" id="IPR024747">
    <property type="entry name" value="Pyridox_Oxase-rel"/>
</dbReference>
<dbReference type="Proteomes" id="UP000774617">
    <property type="component" value="Unassembled WGS sequence"/>
</dbReference>
<dbReference type="Pfam" id="PF12900">
    <property type="entry name" value="Pyridox_ox_2"/>
    <property type="match status" value="1"/>
</dbReference>
<accession>A0ABQ8FYZ7</accession>
<dbReference type="EMBL" id="JAGTJR010000034">
    <property type="protein sequence ID" value="KAH7036725.1"/>
    <property type="molecule type" value="Genomic_DNA"/>
</dbReference>
<dbReference type="SUPFAM" id="SSF50475">
    <property type="entry name" value="FMN-binding split barrel"/>
    <property type="match status" value="1"/>
</dbReference>
<evidence type="ECO:0000313" key="2">
    <source>
        <dbReference type="Proteomes" id="UP000774617"/>
    </source>
</evidence>
<keyword evidence="2" id="KW-1185">Reference proteome</keyword>
<dbReference type="Gene3D" id="2.30.110.10">
    <property type="entry name" value="Electron Transport, Fmn-binding Protein, Chain A"/>
    <property type="match status" value="1"/>
</dbReference>
<name>A0ABQ8FYZ7_9PEZI</name>
<evidence type="ECO:0000313" key="1">
    <source>
        <dbReference type="EMBL" id="KAH7036725.1"/>
    </source>
</evidence>
<comment type="caution">
    <text evidence="1">The sequence shown here is derived from an EMBL/GenBank/DDBJ whole genome shotgun (WGS) entry which is preliminary data.</text>
</comment>
<proteinExistence type="predicted"/>
<gene>
    <name evidence="1" type="ORF">B0J12DRAFT_744186</name>
</gene>
<dbReference type="InterPro" id="IPR012349">
    <property type="entry name" value="Split_barrel_FMN-bd"/>
</dbReference>
<dbReference type="PANTHER" id="PTHR34071:SF2">
    <property type="entry name" value="FLAVIN-NUCLEOTIDE-BINDING PROTEIN"/>
    <property type="match status" value="1"/>
</dbReference>
<evidence type="ECO:0008006" key="3">
    <source>
        <dbReference type="Google" id="ProtNLM"/>
    </source>
</evidence>
<organism evidence="1 2">
    <name type="scientific">Macrophomina phaseolina</name>
    <dbReference type="NCBI Taxonomy" id="35725"/>
    <lineage>
        <taxon>Eukaryota</taxon>
        <taxon>Fungi</taxon>
        <taxon>Dikarya</taxon>
        <taxon>Ascomycota</taxon>
        <taxon>Pezizomycotina</taxon>
        <taxon>Dothideomycetes</taxon>
        <taxon>Dothideomycetes incertae sedis</taxon>
        <taxon>Botryosphaeriales</taxon>
        <taxon>Botryosphaeriaceae</taxon>
        <taxon>Macrophomina</taxon>
    </lineage>
</organism>